<organism evidence="1 2">
    <name type="scientific">Corynebacterium pseudotuberculosis (strain C231)</name>
    <dbReference type="NCBI Taxonomy" id="681645"/>
    <lineage>
        <taxon>Bacteria</taxon>
        <taxon>Bacillati</taxon>
        <taxon>Actinomycetota</taxon>
        <taxon>Actinomycetes</taxon>
        <taxon>Mycobacteriales</taxon>
        <taxon>Corynebacteriaceae</taxon>
        <taxon>Corynebacterium</taxon>
    </lineage>
</organism>
<dbReference type="Proteomes" id="UP000000276">
    <property type="component" value="Chromosome"/>
</dbReference>
<dbReference type="PATRIC" id="fig|681645.3.peg.1946"/>
<dbReference type="GeneID" id="93973796"/>
<dbReference type="EMBL" id="CP001829">
    <property type="protein sequence ID" value="ADL11317.1"/>
    <property type="molecule type" value="Genomic_DNA"/>
</dbReference>
<accession>D9QCP1</accession>
<sequence>MRILLALWQPSLIRCFTCFGLVLFLLSLLVVPFATRSQAEELLASEIASVSEKSSDRQEVAMKIENDLQATSIVIESSDLDSSFSSLNDSDFLLKVDGVQESSDGLKWDVSYVTADNPSISVSFPERTFKSGSTISIELPKNKESEVLSDANFIILGTPRAEVPSRKLPVIGDSVPSASNLQAEVTGSFDVSTGIVTVEGKIKPNEQTAGIKEISITPKTGEWLFTQGDDLRLEINGEAVDTSLFSASIIDKSMVLSFPADQGDLINEEASFSLKIKWDPKANNWVGLDSVVTAYKAEFSLAQPMFAPRARLARAACEPIEANNIMVAKDTGPTNPYRASFVLGSNGGGLISGFKVNPGLGVLPYIPNTQSFTQSTLPYWMSIEGIIDTREIPSQNVKYVFPM</sequence>
<name>D9QCP1_CORP2</name>
<gene>
    <name evidence="1" type="ORF">CPC231_09450</name>
</gene>
<dbReference type="KEGG" id="cpq:CPC231_09450"/>
<protein>
    <submittedName>
        <fullName evidence="1">Cell surface protein</fullName>
    </submittedName>
</protein>
<dbReference type="HOGENOM" id="CLU_751671_0_0_11"/>
<reference evidence="1 2" key="1">
    <citation type="journal article" date="2011" name="J. Bacteriol.">
        <title>Complete genome sequence of Corynebacterium pseudotuberculosis I19, a strain isolated from a cow in Israel with bovine mastitis.</title>
        <authorList>
            <consortium name="Consortium: Rede Paraense de Genomica e Proteomica (RPGP)"/>
            <person name="Silva A."/>
            <person name="Schneider M.P."/>
            <person name="Cerdeira L."/>
            <person name="Barbosa M.S."/>
            <person name="Ramos R.T."/>
            <person name="Carneiro A.R."/>
            <person name="Santos R."/>
            <person name="Lima M."/>
            <person name="D'Afonseca V."/>
            <person name="Almeida S.S."/>
            <person name="Santos A.R."/>
            <person name="Soares S.C."/>
            <person name="Pinto A.C."/>
            <person name="Ali A."/>
            <person name="Dorella F.A."/>
            <person name="Rocha F."/>
            <person name="de Abreu V.A."/>
            <person name="Trost E."/>
            <person name="Tauch A."/>
            <person name="Shpigel N."/>
            <person name="Miyoshi A."/>
            <person name="Azevedo V."/>
        </authorList>
    </citation>
    <scope>NUCLEOTIDE SEQUENCE [LARGE SCALE GENOMIC DNA]</scope>
    <source>
        <strain evidence="1 2">C231</strain>
    </source>
</reference>
<evidence type="ECO:0000313" key="1">
    <source>
        <dbReference type="EMBL" id="ADL11317.1"/>
    </source>
</evidence>
<evidence type="ECO:0000313" key="2">
    <source>
        <dbReference type="Proteomes" id="UP000000276"/>
    </source>
</evidence>
<reference evidence="1 2" key="2">
    <citation type="journal article" date="2011" name="PLoS ONE">
        <title>Evidence for reductive genome evolution and lateral acquisition of virulence functions in two Corynebacterium pseudotuberculosis strains.</title>
        <authorList>
            <person name="Ruiz J.C."/>
            <person name="D'Afonseca V."/>
            <person name="Silva A."/>
            <person name="Ali A."/>
            <person name="Pinto A.C."/>
            <person name="Santos A.R."/>
            <person name="Rocha A.A."/>
            <person name="Lopes D.O."/>
            <person name="Dorella F.A."/>
            <person name="Pacheco L.G."/>
            <person name="Costa M.P."/>
            <person name="Turk M.Z."/>
            <person name="Seyffert N."/>
            <person name="Moraes P.M."/>
            <person name="Soares S.C."/>
            <person name="Almeida S.S."/>
            <person name="Castro T.L."/>
            <person name="Abreu V.A."/>
            <person name="Trost E."/>
            <person name="Baumbach J."/>
            <person name="Tauch A."/>
            <person name="Schneider M.P."/>
            <person name="McCulloch J."/>
            <person name="Cerdeira L.T."/>
            <person name="Ramos R.T."/>
            <person name="Zerlotini A."/>
            <person name="Dominitini A."/>
            <person name="Resende D.M."/>
            <person name="Coser E.M."/>
            <person name="Oliveira L.M."/>
            <person name="Pedrosa A.L."/>
            <person name="Vieira C.U."/>
            <person name="Guimaraes C.T."/>
            <person name="Bartholomeu D.C."/>
            <person name="Oliveira D.M."/>
            <person name="Santos F.R."/>
            <person name="Rabelo E.M."/>
            <person name="Lobo F.P."/>
            <person name="Franco G.R."/>
            <person name="Costa A.F."/>
            <person name="Castro I.M."/>
            <person name="Dias S.R."/>
            <person name="Ferro J.A."/>
            <person name="Ortega J.M."/>
            <person name="Paiva L.V."/>
            <person name="Goulart L.R."/>
            <person name="Almeida J.F."/>
            <person name="Ferro M.I."/>
            <person name="Carneiro N.P."/>
            <person name="Falcao P.R."/>
            <person name="Grynberg P."/>
            <person name="Teixeira S.M."/>
            <person name="Brommonschenkel S."/>
            <person name="Oliveira S.C."/>
            <person name="Meyer R."/>
            <person name="Moore R.J."/>
            <person name="Miyoshi A."/>
            <person name="Oliveira G.C."/>
            <person name="Azevedo V."/>
        </authorList>
    </citation>
    <scope>NUCLEOTIDE SEQUENCE [LARGE SCALE GENOMIC DNA]</scope>
    <source>
        <strain evidence="1 2">C231</strain>
    </source>
</reference>
<dbReference type="RefSeq" id="WP_013242725.1">
    <property type="nucleotide sequence ID" value="NC_017301.2"/>
</dbReference>
<dbReference type="AlphaFoldDB" id="D9QCP1"/>
<keyword evidence="2" id="KW-1185">Reference proteome</keyword>
<proteinExistence type="predicted"/>
<dbReference type="STRING" id="681645.CpC231_1862"/>